<dbReference type="InterPro" id="IPR025855">
    <property type="entry name" value="Replic_Relax"/>
</dbReference>
<proteinExistence type="predicted"/>
<accession>A0A1Q2CME6</accession>
<dbReference type="EMBL" id="CP019606">
    <property type="protein sequence ID" value="AQP47281.1"/>
    <property type="molecule type" value="Genomic_DNA"/>
</dbReference>
<dbReference type="Pfam" id="PF13814">
    <property type="entry name" value="Replic_Relax"/>
    <property type="match status" value="1"/>
</dbReference>
<dbReference type="STRING" id="1332264.BW730_06965"/>
<organism evidence="1 2">
    <name type="scientific">Tessaracoccus aquimaris</name>
    <dbReference type="NCBI Taxonomy" id="1332264"/>
    <lineage>
        <taxon>Bacteria</taxon>
        <taxon>Bacillati</taxon>
        <taxon>Actinomycetota</taxon>
        <taxon>Actinomycetes</taxon>
        <taxon>Propionibacteriales</taxon>
        <taxon>Propionibacteriaceae</taxon>
        <taxon>Tessaracoccus</taxon>
    </lineage>
</organism>
<gene>
    <name evidence="1" type="ORF">BW730_06965</name>
</gene>
<protein>
    <recommendedName>
        <fullName evidence="3">Replication-relaxation</fullName>
    </recommendedName>
</protein>
<dbReference type="KEGG" id="tes:BW730_06965"/>
<dbReference type="Proteomes" id="UP000188145">
    <property type="component" value="Chromosome"/>
</dbReference>
<name>A0A1Q2CME6_9ACTN</name>
<evidence type="ECO:0008006" key="3">
    <source>
        <dbReference type="Google" id="ProtNLM"/>
    </source>
</evidence>
<dbReference type="AlphaFoldDB" id="A0A1Q2CME6"/>
<evidence type="ECO:0000313" key="2">
    <source>
        <dbReference type="Proteomes" id="UP000188145"/>
    </source>
</evidence>
<evidence type="ECO:0000313" key="1">
    <source>
        <dbReference type="EMBL" id="AQP47281.1"/>
    </source>
</evidence>
<sequence length="280" mass="31929">MVSRVGRRRRARLASELSERDQLVLSRIWEHRYLTTLQVQRFCFTGHASDESAARTTRRVLARLQRDQLIRPLTRRIGGVRAGSEARVWQLAPAGARIALPDTGKTWRAHEPSERFLAHTLAVADVHLCLRTGLTHGLDVSVQIEPLSWRRFSGIGGEARLVRPDLAAALQGADHQGSYEDRWFVEVDMGTESIPTLLTKCRLYMDYYRSGIEQDSHGSFPRALWVMHGPRARQRGETLTRRILRTPSLEPRLFKITTREDLPGVLWGSPVTNPERKEVI</sequence>
<reference evidence="2" key="1">
    <citation type="submission" date="2017-02" db="EMBL/GenBank/DDBJ databases">
        <title>Tessaracoccus aquaemaris sp. nov., isolated from the intestine of a Korean rockfish, Sebastes schlegelii, in a marine aquaculture pond.</title>
        <authorList>
            <person name="Tak E.J."/>
            <person name="Bae J.-W."/>
        </authorList>
    </citation>
    <scope>NUCLEOTIDE SEQUENCE [LARGE SCALE GENOMIC DNA]</scope>
    <source>
        <strain evidence="2">NSG39</strain>
    </source>
</reference>
<keyword evidence="2" id="KW-1185">Reference proteome</keyword>